<sequence length="247" mass="28051">MCHFATFHFGGCGDWALFLLHCQYQTSGQLCERSRRDVVARYWTRLRCLDCHNAEWDKADEDRLASIDDELAHYTRGSAAGTLSSKHRSRLVAKLEREDGDMESKASQSRAYQEKVLLHTRNWSRRHAMALWNCHYGKGLDRITLVQLQLTRPQLVRVETKLPLKEPRRLLAHKTCTTRPGEQLRKLGANGFAIEIMRKMACRGALTLHLARSPSPVTSPALAQAPGQAKPPTKTEAPRAEEKVRAQ</sequence>
<dbReference type="AlphaFoldDB" id="A0AAE0N7U3"/>
<protein>
    <submittedName>
        <fullName evidence="3">Uncharacterized protein</fullName>
    </submittedName>
</protein>
<comment type="caution">
    <text evidence="3">The sequence shown here is derived from an EMBL/GenBank/DDBJ whole genome shotgun (WGS) entry which is preliminary data.</text>
</comment>
<keyword evidence="4" id="KW-1185">Reference proteome</keyword>
<feature type="signal peptide" evidence="2">
    <location>
        <begin position="1"/>
        <end position="28"/>
    </location>
</feature>
<feature type="region of interest" description="Disordered" evidence="1">
    <location>
        <begin position="214"/>
        <end position="247"/>
    </location>
</feature>
<dbReference type="EMBL" id="JAULSN010000004">
    <property type="protein sequence ID" value="KAK3373931.1"/>
    <property type="molecule type" value="Genomic_DNA"/>
</dbReference>
<evidence type="ECO:0000313" key="3">
    <source>
        <dbReference type="EMBL" id="KAK3373931.1"/>
    </source>
</evidence>
<dbReference type="Proteomes" id="UP001287356">
    <property type="component" value="Unassembled WGS sequence"/>
</dbReference>
<feature type="chain" id="PRO_5042053895" evidence="2">
    <location>
        <begin position="29"/>
        <end position="247"/>
    </location>
</feature>
<feature type="compositionally biased region" description="Basic and acidic residues" evidence="1">
    <location>
        <begin position="236"/>
        <end position="247"/>
    </location>
</feature>
<proteinExistence type="predicted"/>
<gene>
    <name evidence="3" type="ORF">B0T24DRAFT_594062</name>
</gene>
<evidence type="ECO:0000256" key="2">
    <source>
        <dbReference type="SAM" id="SignalP"/>
    </source>
</evidence>
<organism evidence="3 4">
    <name type="scientific">Lasiosphaeria ovina</name>
    <dbReference type="NCBI Taxonomy" id="92902"/>
    <lineage>
        <taxon>Eukaryota</taxon>
        <taxon>Fungi</taxon>
        <taxon>Dikarya</taxon>
        <taxon>Ascomycota</taxon>
        <taxon>Pezizomycotina</taxon>
        <taxon>Sordariomycetes</taxon>
        <taxon>Sordariomycetidae</taxon>
        <taxon>Sordariales</taxon>
        <taxon>Lasiosphaeriaceae</taxon>
        <taxon>Lasiosphaeria</taxon>
    </lineage>
</organism>
<name>A0AAE0N7U3_9PEZI</name>
<evidence type="ECO:0000313" key="4">
    <source>
        <dbReference type="Proteomes" id="UP001287356"/>
    </source>
</evidence>
<keyword evidence="2" id="KW-0732">Signal</keyword>
<reference evidence="3" key="1">
    <citation type="journal article" date="2023" name="Mol. Phylogenet. Evol.">
        <title>Genome-scale phylogeny and comparative genomics of the fungal order Sordariales.</title>
        <authorList>
            <person name="Hensen N."/>
            <person name="Bonometti L."/>
            <person name="Westerberg I."/>
            <person name="Brannstrom I.O."/>
            <person name="Guillou S."/>
            <person name="Cros-Aarteil S."/>
            <person name="Calhoun S."/>
            <person name="Haridas S."/>
            <person name="Kuo A."/>
            <person name="Mondo S."/>
            <person name="Pangilinan J."/>
            <person name="Riley R."/>
            <person name="LaButti K."/>
            <person name="Andreopoulos B."/>
            <person name="Lipzen A."/>
            <person name="Chen C."/>
            <person name="Yan M."/>
            <person name="Daum C."/>
            <person name="Ng V."/>
            <person name="Clum A."/>
            <person name="Steindorff A."/>
            <person name="Ohm R.A."/>
            <person name="Martin F."/>
            <person name="Silar P."/>
            <person name="Natvig D.O."/>
            <person name="Lalanne C."/>
            <person name="Gautier V."/>
            <person name="Ament-Velasquez S.L."/>
            <person name="Kruys A."/>
            <person name="Hutchinson M.I."/>
            <person name="Powell A.J."/>
            <person name="Barry K."/>
            <person name="Miller A.N."/>
            <person name="Grigoriev I.V."/>
            <person name="Debuchy R."/>
            <person name="Gladieux P."/>
            <person name="Hiltunen Thoren M."/>
            <person name="Johannesson H."/>
        </authorList>
    </citation>
    <scope>NUCLEOTIDE SEQUENCE</scope>
    <source>
        <strain evidence="3">CBS 958.72</strain>
    </source>
</reference>
<evidence type="ECO:0000256" key="1">
    <source>
        <dbReference type="SAM" id="MobiDB-lite"/>
    </source>
</evidence>
<reference evidence="3" key="2">
    <citation type="submission" date="2023-06" db="EMBL/GenBank/DDBJ databases">
        <authorList>
            <consortium name="Lawrence Berkeley National Laboratory"/>
            <person name="Haridas S."/>
            <person name="Hensen N."/>
            <person name="Bonometti L."/>
            <person name="Westerberg I."/>
            <person name="Brannstrom I.O."/>
            <person name="Guillou S."/>
            <person name="Cros-Aarteil S."/>
            <person name="Calhoun S."/>
            <person name="Kuo A."/>
            <person name="Mondo S."/>
            <person name="Pangilinan J."/>
            <person name="Riley R."/>
            <person name="Labutti K."/>
            <person name="Andreopoulos B."/>
            <person name="Lipzen A."/>
            <person name="Chen C."/>
            <person name="Yanf M."/>
            <person name="Daum C."/>
            <person name="Ng V."/>
            <person name="Clum A."/>
            <person name="Steindorff A."/>
            <person name="Ohm R."/>
            <person name="Martin F."/>
            <person name="Silar P."/>
            <person name="Natvig D."/>
            <person name="Lalanne C."/>
            <person name="Gautier V."/>
            <person name="Ament-Velasquez S.L."/>
            <person name="Kruys A."/>
            <person name="Hutchinson M.I."/>
            <person name="Powell A.J."/>
            <person name="Barry K."/>
            <person name="Miller A.N."/>
            <person name="Grigoriev I.V."/>
            <person name="Debuchy R."/>
            <person name="Gladieux P."/>
            <person name="Thoren M.H."/>
            <person name="Johannesson H."/>
        </authorList>
    </citation>
    <scope>NUCLEOTIDE SEQUENCE</scope>
    <source>
        <strain evidence="3">CBS 958.72</strain>
    </source>
</reference>
<accession>A0AAE0N7U3</accession>